<reference evidence="1" key="2">
    <citation type="journal article" date="2024" name="Plant">
        <title>Genomic evolution and insights into agronomic trait innovations of Sesamum species.</title>
        <authorList>
            <person name="Miao H."/>
            <person name="Wang L."/>
            <person name="Qu L."/>
            <person name="Liu H."/>
            <person name="Sun Y."/>
            <person name="Le M."/>
            <person name="Wang Q."/>
            <person name="Wei S."/>
            <person name="Zheng Y."/>
            <person name="Lin W."/>
            <person name="Duan Y."/>
            <person name="Cao H."/>
            <person name="Xiong S."/>
            <person name="Wang X."/>
            <person name="Wei L."/>
            <person name="Li C."/>
            <person name="Ma Q."/>
            <person name="Ju M."/>
            <person name="Zhao R."/>
            <person name="Li G."/>
            <person name="Mu C."/>
            <person name="Tian Q."/>
            <person name="Mei H."/>
            <person name="Zhang T."/>
            <person name="Gao T."/>
            <person name="Zhang H."/>
        </authorList>
    </citation>
    <scope>NUCLEOTIDE SEQUENCE</scope>
    <source>
        <strain evidence="1">KEN1</strain>
    </source>
</reference>
<proteinExistence type="predicted"/>
<dbReference type="EMBL" id="JACGWN010000007">
    <property type="protein sequence ID" value="KAL0444526.1"/>
    <property type="molecule type" value="Genomic_DNA"/>
</dbReference>
<accession>A0AAW2WUX4</accession>
<organism evidence="1">
    <name type="scientific">Sesamum latifolium</name>
    <dbReference type="NCBI Taxonomy" id="2727402"/>
    <lineage>
        <taxon>Eukaryota</taxon>
        <taxon>Viridiplantae</taxon>
        <taxon>Streptophyta</taxon>
        <taxon>Embryophyta</taxon>
        <taxon>Tracheophyta</taxon>
        <taxon>Spermatophyta</taxon>
        <taxon>Magnoliopsida</taxon>
        <taxon>eudicotyledons</taxon>
        <taxon>Gunneridae</taxon>
        <taxon>Pentapetalae</taxon>
        <taxon>asterids</taxon>
        <taxon>lamiids</taxon>
        <taxon>Lamiales</taxon>
        <taxon>Pedaliaceae</taxon>
        <taxon>Sesamum</taxon>
    </lineage>
</organism>
<gene>
    <name evidence="1" type="ORF">Slati_2175300</name>
</gene>
<sequence length="304" mass="32965">MEASRAADDGLHDQDGPVPTVVLLGSQISFVPNLRAYRGMLGRACCRLPTATLRCVVGRRALACAPGHCVRNGRVSGDWRVWACWIPARAATTSPASRLSRRPKRHLALAEVGFLCCIPIARAFCCPERPVSALRRSSRGCGAGWTSKHTLCPTSRARLHVLGLLAHGVVARSLGCGTHCGHEARGLCLPRKTSVLRFVRTTPVAVLGSSHAGDGVGEECYLVDPASSHMLVSRLSHACDFGPITLAFGIGVMINRDSRGHSYFIVRGEILGFMKDEQLRKHLPRMFSLIKNESWGLEDDQIPS</sequence>
<dbReference type="AlphaFoldDB" id="A0AAW2WUX4"/>
<dbReference type="PANTHER" id="PTHR34410">
    <property type="entry name" value="INTRON-ENCODED HOMING ENDONUCLEASE, PUTATIVE-RELATED"/>
    <property type="match status" value="1"/>
</dbReference>
<protein>
    <submittedName>
        <fullName evidence="1">Uncharacterized protein</fullName>
    </submittedName>
</protein>
<evidence type="ECO:0000313" key="1">
    <source>
        <dbReference type="EMBL" id="KAL0444526.1"/>
    </source>
</evidence>
<comment type="caution">
    <text evidence="1">The sequence shown here is derived from an EMBL/GenBank/DDBJ whole genome shotgun (WGS) entry which is preliminary data.</text>
</comment>
<dbReference type="PANTHER" id="PTHR34410:SF2">
    <property type="entry name" value="RRNA INTRON-ENCODED HOMING ENDONUCLEASE"/>
    <property type="match status" value="1"/>
</dbReference>
<name>A0AAW2WUX4_9LAMI</name>
<reference evidence="1" key="1">
    <citation type="submission" date="2020-06" db="EMBL/GenBank/DDBJ databases">
        <authorList>
            <person name="Li T."/>
            <person name="Hu X."/>
            <person name="Zhang T."/>
            <person name="Song X."/>
            <person name="Zhang H."/>
            <person name="Dai N."/>
            <person name="Sheng W."/>
            <person name="Hou X."/>
            <person name="Wei L."/>
        </authorList>
    </citation>
    <scope>NUCLEOTIDE SEQUENCE</scope>
    <source>
        <strain evidence="1">KEN1</strain>
        <tissue evidence="1">Leaf</tissue>
    </source>
</reference>